<reference evidence="19" key="3">
    <citation type="submission" date="2019-09" db="EMBL/GenBank/DDBJ databases">
        <title>Co-occurence of chitin degradation, pigmentation and bioactivity in marine Pseudoalteromonas.</title>
        <authorList>
            <person name="Sonnenschein E.C."/>
            <person name="Bech P.K."/>
        </authorList>
    </citation>
    <scope>NUCLEOTIDE SEQUENCE</scope>
    <source>
        <strain evidence="19">S3790</strain>
        <strain evidence="20 21">S3895</strain>
    </source>
</reference>
<evidence type="ECO:0000259" key="18">
    <source>
        <dbReference type="Pfam" id="PF22456"/>
    </source>
</evidence>
<evidence type="ECO:0000256" key="7">
    <source>
        <dbReference type="ARBA" id="ARBA00022723"/>
    </source>
</evidence>
<keyword evidence="6" id="KW-0645">Protease</keyword>
<evidence type="ECO:0000256" key="12">
    <source>
        <dbReference type="ARBA" id="ARBA00031184"/>
    </source>
</evidence>
<dbReference type="PANTHER" id="PTHR43690">
    <property type="entry name" value="NARDILYSIN"/>
    <property type="match status" value="1"/>
</dbReference>
<dbReference type="InterPro" id="IPR032632">
    <property type="entry name" value="Peptidase_M16_M"/>
</dbReference>
<dbReference type="InterPro" id="IPR011765">
    <property type="entry name" value="Pept_M16_N"/>
</dbReference>
<evidence type="ECO:0000256" key="8">
    <source>
        <dbReference type="ARBA" id="ARBA00022801"/>
    </source>
</evidence>
<evidence type="ECO:0000313" key="21">
    <source>
        <dbReference type="Proteomes" id="UP000307164"/>
    </source>
</evidence>
<dbReference type="InterPro" id="IPR011249">
    <property type="entry name" value="Metalloenz_LuxS/M16"/>
</dbReference>
<comment type="cofactor">
    <cofactor evidence="1">
        <name>Zn(2+)</name>
        <dbReference type="ChEBI" id="CHEBI:29105"/>
    </cofactor>
</comment>
<sequence length="911" mass="104461">MNSSSKFLNLDFTYYYSGGTLLKISSNDNRTYKSLTLNNGLKVLLAHDISSDKAATSLTVNTGHFDDPKDRQGMAHFLEHMLFLGTESMPEPGYFSQFINQAGGQSNAWTGTEHSCYFFDCHQQHLFKALQLFSDFFISPLLDASQTENERNAIDAEFKMKIKDDGRRIYQVHKETTNPQHPFTKFSVGNQDTLANKEDCIAEEVRAFFNHNYLAQWMTLVIVGPQSLDELEIWAERLFSHIKGSSAPKPPLTAPLYRKQDLGLLLQITPRKHMQKLIISFAMPCIKGLYKHKSLSFLAHLLGYEGEGSLYSIMKAQGWINALSAGGGVSGSNFKDFNISFALTDEGINYYEDVVEMAFEYIALVKSQLHNLAILYKDKKTLLDIAFDNQEPSRLLDWASSVSVNMHHYESQDYLYGDYIMTEYNPTIFEQLCNFLTPHNMRLVLIHPEVTPEHTAKWYNTPYNVEKLPHDWLNALAQIDSALPEMRLPTINPYLQVENTLFDIEPTTNKPELLKDKPGFSFWFKQDATFRVTKGHFYIEIDSPVAVESTKSMALTRLFADLLMDGMAEQFYPAELAGLNYHISSHQGGLTLHTAGLSGNQSILAMELLTAILKQSISATRFAEYKKQLIRHWQNHSHNKPVSELFGLLGAHLMPWNPDPVALASALKTTCFNEFRRFREAFFNSIYIKAFLHGNWQKHHALTMQKEIRMLFSTSEILEDLKRPLNVLNTSQHIEITQPDADHAIVEYFQALNDSVVEKVSLMMLNQMISQDYFDKLRTELQLGYLVGCGYAPFNTRAGVAFYIQSPDNKPETLCKHHHAFILSFSKNITQLTDSQWLEAKQALRLQVAEKDKNLRLRAQRFWIAITNDDFEFSMQKRLITELDNLEKPDFIAYIQRIFANEYPHVTLRCN</sequence>
<evidence type="ECO:0000256" key="3">
    <source>
        <dbReference type="ARBA" id="ARBA00007261"/>
    </source>
</evidence>
<dbReference type="PANTHER" id="PTHR43690:SF18">
    <property type="entry name" value="INSULIN-DEGRADING ENZYME-RELATED"/>
    <property type="match status" value="1"/>
</dbReference>
<evidence type="ECO:0000259" key="17">
    <source>
        <dbReference type="Pfam" id="PF16187"/>
    </source>
</evidence>
<dbReference type="EC" id="3.4.24.55" evidence="4"/>
<keyword evidence="10" id="KW-0482">Metalloprotease</keyword>
<dbReference type="Proteomes" id="UP000307217">
    <property type="component" value="Unassembled WGS sequence"/>
</dbReference>
<dbReference type="Pfam" id="PF05193">
    <property type="entry name" value="Peptidase_M16_C"/>
    <property type="match status" value="1"/>
</dbReference>
<dbReference type="Pfam" id="PF16187">
    <property type="entry name" value="Peptidase_M16_M"/>
    <property type="match status" value="1"/>
</dbReference>
<dbReference type="InterPro" id="IPR054734">
    <property type="entry name" value="PqqF-like_C_4"/>
</dbReference>
<evidence type="ECO:0000256" key="9">
    <source>
        <dbReference type="ARBA" id="ARBA00022833"/>
    </source>
</evidence>
<feature type="domain" description="Peptidase M16 N-terminal" evidence="15">
    <location>
        <begin position="42"/>
        <end position="179"/>
    </location>
</feature>
<evidence type="ECO:0000256" key="13">
    <source>
        <dbReference type="ARBA" id="ARBA00033450"/>
    </source>
</evidence>
<evidence type="ECO:0000313" key="19">
    <source>
        <dbReference type="EMBL" id="TMO69243.1"/>
    </source>
</evidence>
<keyword evidence="7" id="KW-0479">Metal-binding</keyword>
<reference evidence="21 22" key="1">
    <citation type="submission" date="2018-01" db="EMBL/GenBank/DDBJ databases">
        <authorList>
            <person name="Paulsen S."/>
            <person name="Gram L.K."/>
        </authorList>
    </citation>
    <scope>NUCLEOTIDE SEQUENCE [LARGE SCALE GENOMIC DNA]</scope>
    <source>
        <strain evidence="19 22">S3790</strain>
        <strain evidence="20 21">S3895</strain>
    </source>
</reference>
<dbReference type="Gene3D" id="3.30.830.10">
    <property type="entry name" value="Metalloenzyme, LuxS/M16 peptidase-like"/>
    <property type="match status" value="4"/>
</dbReference>
<evidence type="ECO:0000256" key="14">
    <source>
        <dbReference type="RuleBase" id="RU004447"/>
    </source>
</evidence>
<dbReference type="Proteomes" id="UP000307164">
    <property type="component" value="Unassembled WGS sequence"/>
</dbReference>
<reference evidence="22" key="2">
    <citation type="submission" date="2019-06" db="EMBL/GenBank/DDBJ databases">
        <title>Co-occurence of chitin degradation, pigmentation and bioactivity in marine Pseudoalteromonas.</title>
        <authorList>
            <person name="Sonnenschein E.C."/>
            <person name="Bech P.K."/>
        </authorList>
    </citation>
    <scope>NUCLEOTIDE SEQUENCE [LARGE SCALE GENOMIC DNA]</scope>
    <source>
        <strain evidence="22">S3790</strain>
    </source>
</reference>
<keyword evidence="8" id="KW-0378">Hydrolase</keyword>
<dbReference type="GO" id="GO:0006508">
    <property type="term" value="P:proteolysis"/>
    <property type="evidence" value="ECO:0007669"/>
    <property type="project" value="UniProtKB-KW"/>
</dbReference>
<accession>A0A5S3VB67</accession>
<dbReference type="PROSITE" id="PS00143">
    <property type="entry name" value="INSULINASE"/>
    <property type="match status" value="1"/>
</dbReference>
<feature type="domain" description="Coenzyme PQQ synthesis protein F-like C-terminal lobe" evidence="18">
    <location>
        <begin position="764"/>
        <end position="863"/>
    </location>
</feature>
<comment type="caution">
    <text evidence="19">The sequence shown here is derived from an EMBL/GenBank/DDBJ whole genome shotgun (WGS) entry which is preliminary data.</text>
</comment>
<evidence type="ECO:0000259" key="16">
    <source>
        <dbReference type="Pfam" id="PF05193"/>
    </source>
</evidence>
<evidence type="ECO:0000313" key="20">
    <source>
        <dbReference type="EMBL" id="TMO76697.1"/>
    </source>
</evidence>
<dbReference type="FunFam" id="3.30.830.10:FF:000005">
    <property type="entry name" value="nardilysin isoform X1"/>
    <property type="match status" value="1"/>
</dbReference>
<dbReference type="InterPro" id="IPR007863">
    <property type="entry name" value="Peptidase_M16_C"/>
</dbReference>
<dbReference type="InterPro" id="IPR001431">
    <property type="entry name" value="Pept_M16_Zn_BS"/>
</dbReference>
<dbReference type="GO" id="GO:0046872">
    <property type="term" value="F:metal ion binding"/>
    <property type="evidence" value="ECO:0007669"/>
    <property type="project" value="UniProtKB-KW"/>
</dbReference>
<comment type="function">
    <text evidence="2">Endopeptidase that degrades small peptides of less than 7 kDa, such as glucagon and insulin.</text>
</comment>
<dbReference type="GO" id="GO:0005737">
    <property type="term" value="C:cytoplasm"/>
    <property type="evidence" value="ECO:0007669"/>
    <property type="project" value="UniProtKB-ARBA"/>
</dbReference>
<evidence type="ECO:0000259" key="15">
    <source>
        <dbReference type="Pfam" id="PF00675"/>
    </source>
</evidence>
<feature type="domain" description="Peptidase M16 middle/third" evidence="17">
    <location>
        <begin position="387"/>
        <end position="654"/>
    </location>
</feature>
<dbReference type="AlphaFoldDB" id="A0A5S3VB67"/>
<evidence type="ECO:0000313" key="22">
    <source>
        <dbReference type="Proteomes" id="UP000307217"/>
    </source>
</evidence>
<dbReference type="EMBL" id="PNBW01000025">
    <property type="protein sequence ID" value="TMO76697.1"/>
    <property type="molecule type" value="Genomic_DNA"/>
</dbReference>
<evidence type="ECO:0000256" key="11">
    <source>
        <dbReference type="ARBA" id="ARBA00029597"/>
    </source>
</evidence>
<evidence type="ECO:0000256" key="10">
    <source>
        <dbReference type="ARBA" id="ARBA00023049"/>
    </source>
</evidence>
<comment type="similarity">
    <text evidence="3 14">Belongs to the peptidase M16 family.</text>
</comment>
<dbReference type="InterPro" id="IPR050626">
    <property type="entry name" value="Peptidase_M16"/>
</dbReference>
<dbReference type="Pfam" id="PF00675">
    <property type="entry name" value="Peptidase_M16"/>
    <property type="match status" value="1"/>
</dbReference>
<dbReference type="OrthoDB" id="9811314at2"/>
<evidence type="ECO:0000256" key="6">
    <source>
        <dbReference type="ARBA" id="ARBA00022670"/>
    </source>
</evidence>
<keyword evidence="21" id="KW-1185">Reference proteome</keyword>
<dbReference type="FunFam" id="3.30.830.10:FF:000012">
    <property type="entry name" value="Protease 3"/>
    <property type="match status" value="1"/>
</dbReference>
<dbReference type="EMBL" id="PNBX01000022">
    <property type="protein sequence ID" value="TMO69243.1"/>
    <property type="molecule type" value="Genomic_DNA"/>
</dbReference>
<evidence type="ECO:0000256" key="1">
    <source>
        <dbReference type="ARBA" id="ARBA00001947"/>
    </source>
</evidence>
<protein>
    <recommendedName>
        <fullName evidence="5">Protease 3</fullName>
        <ecNumber evidence="4">3.4.24.55</ecNumber>
    </recommendedName>
    <alternativeName>
        <fullName evidence="13">Pitrilysin</fullName>
    </alternativeName>
    <alternativeName>
        <fullName evidence="12">Protease III</fullName>
    </alternativeName>
    <alternativeName>
        <fullName evidence="11">Protease pi</fullName>
    </alternativeName>
</protein>
<evidence type="ECO:0000256" key="2">
    <source>
        <dbReference type="ARBA" id="ARBA00002184"/>
    </source>
</evidence>
<gene>
    <name evidence="19" type="ORF">CWC19_05870</name>
    <name evidence="20" type="ORF">CWC20_05310</name>
</gene>
<evidence type="ECO:0000256" key="5">
    <source>
        <dbReference type="ARBA" id="ARBA00017565"/>
    </source>
</evidence>
<dbReference type="GO" id="GO:0004222">
    <property type="term" value="F:metalloendopeptidase activity"/>
    <property type="evidence" value="ECO:0007669"/>
    <property type="project" value="UniProtKB-EC"/>
</dbReference>
<keyword evidence="9" id="KW-0862">Zinc</keyword>
<name>A0A5S3VB67_9GAMM</name>
<feature type="domain" description="Peptidase M16 C-terminal" evidence="16">
    <location>
        <begin position="202"/>
        <end position="368"/>
    </location>
</feature>
<proteinExistence type="inferred from homology"/>
<organism evidence="19 22">
    <name type="scientific">Pseudoalteromonas aurantia</name>
    <dbReference type="NCBI Taxonomy" id="43654"/>
    <lineage>
        <taxon>Bacteria</taxon>
        <taxon>Pseudomonadati</taxon>
        <taxon>Pseudomonadota</taxon>
        <taxon>Gammaproteobacteria</taxon>
        <taxon>Alteromonadales</taxon>
        <taxon>Pseudoalteromonadaceae</taxon>
        <taxon>Pseudoalteromonas</taxon>
    </lineage>
</organism>
<dbReference type="SUPFAM" id="SSF63411">
    <property type="entry name" value="LuxS/MPP-like metallohydrolase"/>
    <property type="match status" value="4"/>
</dbReference>
<dbReference type="Pfam" id="PF22456">
    <property type="entry name" value="PqqF-like_C_4"/>
    <property type="match status" value="1"/>
</dbReference>
<evidence type="ECO:0000256" key="4">
    <source>
        <dbReference type="ARBA" id="ARBA00012449"/>
    </source>
</evidence>